<keyword evidence="2" id="KW-1185">Reference proteome</keyword>
<evidence type="ECO:0000313" key="1">
    <source>
        <dbReference type="EMBL" id="QDT10766.1"/>
    </source>
</evidence>
<dbReference type="RefSeq" id="WP_419190002.1">
    <property type="nucleotide sequence ID" value="NZ_CP036526.1"/>
</dbReference>
<proteinExistence type="predicted"/>
<dbReference type="EMBL" id="CP036526">
    <property type="protein sequence ID" value="QDT10766.1"/>
    <property type="molecule type" value="Genomic_DNA"/>
</dbReference>
<organism evidence="1 2">
    <name type="scientific">Stieleria marina</name>
    <dbReference type="NCBI Taxonomy" id="1930275"/>
    <lineage>
        <taxon>Bacteria</taxon>
        <taxon>Pseudomonadati</taxon>
        <taxon>Planctomycetota</taxon>
        <taxon>Planctomycetia</taxon>
        <taxon>Pirellulales</taxon>
        <taxon>Pirellulaceae</taxon>
        <taxon>Stieleria</taxon>
    </lineage>
</organism>
<dbReference type="Proteomes" id="UP000319817">
    <property type="component" value="Chromosome"/>
</dbReference>
<reference evidence="1 2" key="1">
    <citation type="submission" date="2019-02" db="EMBL/GenBank/DDBJ databases">
        <title>Deep-cultivation of Planctomycetes and their phenomic and genomic characterization uncovers novel biology.</title>
        <authorList>
            <person name="Wiegand S."/>
            <person name="Jogler M."/>
            <person name="Boedeker C."/>
            <person name="Pinto D."/>
            <person name="Vollmers J."/>
            <person name="Rivas-Marin E."/>
            <person name="Kohn T."/>
            <person name="Peeters S.H."/>
            <person name="Heuer A."/>
            <person name="Rast P."/>
            <person name="Oberbeckmann S."/>
            <person name="Bunk B."/>
            <person name="Jeske O."/>
            <person name="Meyerdierks A."/>
            <person name="Storesund J.E."/>
            <person name="Kallscheuer N."/>
            <person name="Luecker S."/>
            <person name="Lage O.M."/>
            <person name="Pohl T."/>
            <person name="Merkel B.J."/>
            <person name="Hornburger P."/>
            <person name="Mueller R.-W."/>
            <person name="Bruemmer F."/>
            <person name="Labrenz M."/>
            <person name="Spormann A.M."/>
            <person name="Op den Camp H."/>
            <person name="Overmann J."/>
            <person name="Amann R."/>
            <person name="Jetten M.S.M."/>
            <person name="Mascher T."/>
            <person name="Medema M.H."/>
            <person name="Devos D.P."/>
            <person name="Kaster A.-K."/>
            <person name="Ovreas L."/>
            <person name="Rohde M."/>
            <person name="Galperin M.Y."/>
            <person name="Jogler C."/>
        </authorList>
    </citation>
    <scope>NUCLEOTIDE SEQUENCE [LARGE SCALE GENOMIC DNA]</scope>
    <source>
        <strain evidence="1 2">K23_9</strain>
    </source>
</reference>
<dbReference type="AlphaFoldDB" id="A0A517NUI0"/>
<accession>A0A517NUI0</accession>
<name>A0A517NUI0_9BACT</name>
<gene>
    <name evidence="1" type="ORF">K239x_27560</name>
</gene>
<evidence type="ECO:0000313" key="2">
    <source>
        <dbReference type="Proteomes" id="UP000319817"/>
    </source>
</evidence>
<protein>
    <submittedName>
        <fullName evidence="1">Uncharacterized protein</fullName>
    </submittedName>
</protein>
<sequence length="95" mass="10333">MNGRSILIFLVDGDANGLLTAEVMNWSGKMLVAPRTKLSDLAGRDEAKRTGVYILAGPDPENTSGVSWRTGYADDAFSDCRNEIAIRFPSLGIER</sequence>